<feature type="transmembrane region" description="Helical" evidence="1">
    <location>
        <begin position="137"/>
        <end position="156"/>
    </location>
</feature>
<keyword evidence="1" id="KW-1133">Transmembrane helix</keyword>
<dbReference type="RefSeq" id="WP_220203089.1">
    <property type="nucleotide sequence ID" value="NZ_BNJK01000001.1"/>
</dbReference>
<feature type="transmembrane region" description="Helical" evidence="1">
    <location>
        <begin position="63"/>
        <end position="85"/>
    </location>
</feature>
<reference evidence="2" key="1">
    <citation type="submission" date="2020-10" db="EMBL/GenBank/DDBJ databases">
        <title>Taxonomic study of unclassified bacteria belonging to the class Ktedonobacteria.</title>
        <authorList>
            <person name="Yabe S."/>
            <person name="Wang C.M."/>
            <person name="Zheng Y."/>
            <person name="Sakai Y."/>
            <person name="Cavaletti L."/>
            <person name="Monciardini P."/>
            <person name="Donadio S."/>
        </authorList>
    </citation>
    <scope>NUCLEOTIDE SEQUENCE</scope>
    <source>
        <strain evidence="2">ID150040</strain>
    </source>
</reference>
<feature type="transmembrane region" description="Helical" evidence="1">
    <location>
        <begin position="26"/>
        <end position="43"/>
    </location>
</feature>
<name>A0A8J3IMP0_9CHLR</name>
<dbReference type="EMBL" id="BNJK01000001">
    <property type="protein sequence ID" value="GHO92241.1"/>
    <property type="molecule type" value="Genomic_DNA"/>
</dbReference>
<feature type="transmembrane region" description="Helical" evidence="1">
    <location>
        <begin position="261"/>
        <end position="279"/>
    </location>
</feature>
<protein>
    <submittedName>
        <fullName evidence="2">Uncharacterized protein</fullName>
    </submittedName>
</protein>
<sequence length="352" mass="38703">MTVSSTTTTFKAMGKASSTPIGGIRFDYLMAGLAAAVIGGLYLDGWAHSHGRVDKTFFTPWHGVLYGALFLNAIVLGIVLLVNHNRGRSWTTALPEGYILSFIGTPLFLVGGVGDLIWHTLFGFEVGIEPLLSPTHLLLALSGFFIMSGPIRAAWIRTENRKEQNWSILLPPIISLITIFSLFTFFTDYAHPLGNLRTITAQPYQGTFGSWGATGILLQSALLMGIVLFALRRWHLPFGTFTLMFTINAALMSVFRDLYVLILPALLSGIIADILYARIQPSVKRPDTVRMFAFIVPIVHMLSLLLTIIAIWGTSWSIHLWLGVCVMGGVIGLLMSYLIVPNPIPVRAEQAE</sequence>
<evidence type="ECO:0000313" key="3">
    <source>
        <dbReference type="Proteomes" id="UP000597444"/>
    </source>
</evidence>
<proteinExistence type="predicted"/>
<feature type="transmembrane region" description="Helical" evidence="1">
    <location>
        <begin position="168"/>
        <end position="190"/>
    </location>
</feature>
<feature type="transmembrane region" description="Helical" evidence="1">
    <location>
        <begin position="238"/>
        <end position="255"/>
    </location>
</feature>
<feature type="transmembrane region" description="Helical" evidence="1">
    <location>
        <begin position="97"/>
        <end position="117"/>
    </location>
</feature>
<evidence type="ECO:0000256" key="1">
    <source>
        <dbReference type="SAM" id="Phobius"/>
    </source>
</evidence>
<keyword evidence="3" id="KW-1185">Reference proteome</keyword>
<comment type="caution">
    <text evidence="2">The sequence shown here is derived from an EMBL/GenBank/DDBJ whole genome shotgun (WGS) entry which is preliminary data.</text>
</comment>
<dbReference type="Proteomes" id="UP000597444">
    <property type="component" value="Unassembled WGS sequence"/>
</dbReference>
<organism evidence="2 3">
    <name type="scientific">Reticulibacter mediterranei</name>
    <dbReference type="NCBI Taxonomy" id="2778369"/>
    <lineage>
        <taxon>Bacteria</taxon>
        <taxon>Bacillati</taxon>
        <taxon>Chloroflexota</taxon>
        <taxon>Ktedonobacteria</taxon>
        <taxon>Ktedonobacterales</taxon>
        <taxon>Reticulibacteraceae</taxon>
        <taxon>Reticulibacter</taxon>
    </lineage>
</organism>
<evidence type="ECO:0000313" key="2">
    <source>
        <dbReference type="EMBL" id="GHO92241.1"/>
    </source>
</evidence>
<feature type="transmembrane region" description="Helical" evidence="1">
    <location>
        <begin position="318"/>
        <end position="340"/>
    </location>
</feature>
<feature type="transmembrane region" description="Helical" evidence="1">
    <location>
        <begin position="291"/>
        <end position="312"/>
    </location>
</feature>
<dbReference type="AlphaFoldDB" id="A0A8J3IMP0"/>
<keyword evidence="1" id="KW-0812">Transmembrane</keyword>
<gene>
    <name evidence="2" type="ORF">KSF_022890</name>
</gene>
<keyword evidence="1" id="KW-0472">Membrane</keyword>
<feature type="transmembrane region" description="Helical" evidence="1">
    <location>
        <begin position="210"/>
        <end position="231"/>
    </location>
</feature>
<accession>A0A8J3IMP0</accession>